<feature type="non-terminal residue" evidence="2">
    <location>
        <position position="1"/>
    </location>
</feature>
<evidence type="ECO:0000313" key="3">
    <source>
        <dbReference type="Proteomes" id="UP000652761"/>
    </source>
</evidence>
<dbReference type="PANTHER" id="PTHR13109">
    <property type="entry name" value="NEUROCHONDRIN"/>
    <property type="match status" value="1"/>
</dbReference>
<accession>A0A843XHS5</accession>
<organism evidence="2 3">
    <name type="scientific">Colocasia esculenta</name>
    <name type="common">Wild taro</name>
    <name type="synonym">Arum esculentum</name>
    <dbReference type="NCBI Taxonomy" id="4460"/>
    <lineage>
        <taxon>Eukaryota</taxon>
        <taxon>Viridiplantae</taxon>
        <taxon>Streptophyta</taxon>
        <taxon>Embryophyta</taxon>
        <taxon>Tracheophyta</taxon>
        <taxon>Spermatophyta</taxon>
        <taxon>Magnoliopsida</taxon>
        <taxon>Liliopsida</taxon>
        <taxon>Araceae</taxon>
        <taxon>Aroideae</taxon>
        <taxon>Colocasieae</taxon>
        <taxon>Colocasia</taxon>
    </lineage>
</organism>
<dbReference type="EMBL" id="NMUH01008517">
    <property type="protein sequence ID" value="MQM18896.1"/>
    <property type="molecule type" value="Genomic_DNA"/>
</dbReference>
<dbReference type="OrthoDB" id="742397at2759"/>
<evidence type="ECO:0000313" key="2">
    <source>
        <dbReference type="EMBL" id="MQM18896.1"/>
    </source>
</evidence>
<dbReference type="AlphaFoldDB" id="A0A843XHS5"/>
<feature type="region of interest" description="Disordered" evidence="1">
    <location>
        <begin position="19"/>
        <end position="40"/>
    </location>
</feature>
<dbReference type="SUPFAM" id="SSF48371">
    <property type="entry name" value="ARM repeat"/>
    <property type="match status" value="1"/>
</dbReference>
<dbReference type="InterPro" id="IPR016024">
    <property type="entry name" value="ARM-type_fold"/>
</dbReference>
<reference evidence="2" key="1">
    <citation type="submission" date="2017-07" db="EMBL/GenBank/DDBJ databases">
        <title>Taro Niue Genome Assembly and Annotation.</title>
        <authorList>
            <person name="Atibalentja N."/>
            <person name="Keating K."/>
            <person name="Fields C.J."/>
        </authorList>
    </citation>
    <scope>NUCLEOTIDE SEQUENCE</scope>
    <source>
        <strain evidence="2">Niue_2</strain>
        <tissue evidence="2">Leaf</tissue>
    </source>
</reference>
<protein>
    <recommendedName>
        <fullName evidence="4">ARM repeat superfamily protein</fullName>
    </recommendedName>
</protein>
<name>A0A843XHS5_COLES</name>
<gene>
    <name evidence="2" type="ORF">Taro_051894</name>
</gene>
<evidence type="ECO:0000256" key="1">
    <source>
        <dbReference type="SAM" id="MobiDB-lite"/>
    </source>
</evidence>
<dbReference type="Pfam" id="PF05536">
    <property type="entry name" value="Neurochondrin"/>
    <property type="match status" value="1"/>
</dbReference>
<dbReference type="Proteomes" id="UP000652761">
    <property type="component" value="Unassembled WGS sequence"/>
</dbReference>
<comment type="caution">
    <text evidence="2">The sequence shown here is derived from an EMBL/GenBank/DDBJ whole genome shotgun (WGS) entry which is preliminary data.</text>
</comment>
<dbReference type="InterPro" id="IPR008709">
    <property type="entry name" value="Neurochondrin"/>
</dbReference>
<evidence type="ECO:0008006" key="4">
    <source>
        <dbReference type="Google" id="ProtNLM"/>
    </source>
</evidence>
<proteinExistence type="predicted"/>
<keyword evidence="3" id="KW-1185">Reference proteome</keyword>
<dbReference type="PANTHER" id="PTHR13109:SF7">
    <property type="entry name" value="NEUROCHONDRIN"/>
    <property type="match status" value="1"/>
</dbReference>
<sequence>KLPVLEASRLRSNHCPHLRRRGESTASNTARAPPRKPSRASSFYGWWPVAAAVCSSSTGCGEVSFSGLRVPGFSWDSKPHWKQVARFACSLLCNLMEQSPALEDCLKLLRGERDEQRLAGLLLATKLFQGDDNASVLKVYEAVGTRFLDRLLMTGMGKGSSQAKGGEERAAYLRLSVTVVAAFCRVPEIASSEDMISKVPLVLEIISKSHFFILRSSNIPIIEECFEILLLVATTSEEGFTILYESGSMEVLASNISALPDGSRSMELAMKVLQLILTKFPSDLLINRHQSEISKLVPAIARQFALLHNALKFDALHLLATIMSSKDIVCECILHVVLRIA</sequence>